<keyword evidence="5" id="KW-0819">tRNA processing</keyword>
<reference evidence="11" key="1">
    <citation type="journal article" date="2023" name="J. Hazard. Mater.">
        <title>Anaerobic biodegradation of pyrene and benzo[a]pyrene by a new sulfate-reducing Desulforamulus aquiferis strain DSA.</title>
        <authorList>
            <person name="Zhang Z."/>
            <person name="Sun J."/>
            <person name="Gong X."/>
            <person name="Wang C."/>
            <person name="Wang H."/>
        </authorList>
    </citation>
    <scope>NUCLEOTIDE SEQUENCE</scope>
    <source>
        <strain evidence="11">DSA</strain>
    </source>
</reference>
<evidence type="ECO:0000256" key="8">
    <source>
        <dbReference type="ARBA" id="ARBA00022840"/>
    </source>
</evidence>
<name>A0AAW7Z5N0_9FIRM</name>
<dbReference type="PANTHER" id="PTHR33540">
    <property type="entry name" value="TRNA THREONYLCARBAMOYLADENOSINE BIOSYNTHESIS PROTEIN TSAE"/>
    <property type="match status" value="1"/>
</dbReference>
<dbReference type="Proteomes" id="UP001172911">
    <property type="component" value="Unassembled WGS sequence"/>
</dbReference>
<dbReference type="InterPro" id="IPR003442">
    <property type="entry name" value="T6A_TsaE"/>
</dbReference>
<comment type="subcellular location">
    <subcellularLocation>
        <location evidence="1">Cytoplasm</location>
    </subcellularLocation>
</comment>
<evidence type="ECO:0000313" key="12">
    <source>
        <dbReference type="Proteomes" id="UP001172911"/>
    </source>
</evidence>
<keyword evidence="8" id="KW-0067">ATP-binding</keyword>
<dbReference type="EMBL" id="JARPTC010000001">
    <property type="protein sequence ID" value="MDO7785657.1"/>
    <property type="molecule type" value="Genomic_DNA"/>
</dbReference>
<proteinExistence type="inferred from homology"/>
<evidence type="ECO:0000256" key="5">
    <source>
        <dbReference type="ARBA" id="ARBA00022694"/>
    </source>
</evidence>
<dbReference type="InterPro" id="IPR027417">
    <property type="entry name" value="P-loop_NTPase"/>
</dbReference>
<dbReference type="AlphaFoldDB" id="A0AAW7Z5N0"/>
<accession>A0AAW7Z5N0</accession>
<keyword evidence="6" id="KW-0479">Metal-binding</keyword>
<comment type="similarity">
    <text evidence="2">Belongs to the TsaE family.</text>
</comment>
<dbReference type="GO" id="GO:0005524">
    <property type="term" value="F:ATP binding"/>
    <property type="evidence" value="ECO:0007669"/>
    <property type="project" value="UniProtKB-KW"/>
</dbReference>
<evidence type="ECO:0000256" key="6">
    <source>
        <dbReference type="ARBA" id="ARBA00022723"/>
    </source>
</evidence>
<sequence>MNEGDLLGVANNLVIKTNSPLETRALAEAMAKLLMPGDVICLNGDLGAGKTAFSQGVAAGLGVKAPVTSPTFTLINEYHGRMPIFHFDVYRLDGSEQMYDLGYEEYFYGEGICLIEWAERVQEVLPQERLDVFISRHEDSEDLREIKLIPLGERYLLLLEELSNLVHIRN</sequence>
<gene>
    <name evidence="11" type="primary">tsaE</name>
    <name evidence="11" type="ORF">P6N53_00230</name>
</gene>
<dbReference type="Pfam" id="PF02367">
    <property type="entry name" value="TsaE"/>
    <property type="match status" value="1"/>
</dbReference>
<dbReference type="GO" id="GO:0005737">
    <property type="term" value="C:cytoplasm"/>
    <property type="evidence" value="ECO:0007669"/>
    <property type="project" value="UniProtKB-SubCell"/>
</dbReference>
<dbReference type="NCBIfam" id="TIGR00150">
    <property type="entry name" value="T6A_YjeE"/>
    <property type="match status" value="1"/>
</dbReference>
<protein>
    <recommendedName>
        <fullName evidence="3">tRNA threonylcarbamoyladenosine biosynthesis protein TsaE</fullName>
    </recommendedName>
    <alternativeName>
        <fullName evidence="10">t(6)A37 threonylcarbamoyladenosine biosynthesis protein TsaE</fullName>
    </alternativeName>
</protein>
<evidence type="ECO:0000256" key="10">
    <source>
        <dbReference type="ARBA" id="ARBA00032441"/>
    </source>
</evidence>
<reference evidence="11" key="2">
    <citation type="submission" date="2023-03" db="EMBL/GenBank/DDBJ databases">
        <authorList>
            <person name="Zhang Z."/>
        </authorList>
    </citation>
    <scope>NUCLEOTIDE SEQUENCE</scope>
    <source>
        <strain evidence="11">DSA</strain>
    </source>
</reference>
<keyword evidence="12" id="KW-1185">Reference proteome</keyword>
<comment type="caution">
    <text evidence="11">The sequence shown here is derived from an EMBL/GenBank/DDBJ whole genome shotgun (WGS) entry which is preliminary data.</text>
</comment>
<dbReference type="Gene3D" id="3.40.50.300">
    <property type="entry name" value="P-loop containing nucleotide triphosphate hydrolases"/>
    <property type="match status" value="1"/>
</dbReference>
<dbReference type="GO" id="GO:0002949">
    <property type="term" value="P:tRNA threonylcarbamoyladenosine modification"/>
    <property type="evidence" value="ECO:0007669"/>
    <property type="project" value="InterPro"/>
</dbReference>
<evidence type="ECO:0000313" key="11">
    <source>
        <dbReference type="EMBL" id="MDO7785657.1"/>
    </source>
</evidence>
<organism evidence="11 12">
    <name type="scientific">Desulforamulus aquiferis</name>
    <dbReference type="NCBI Taxonomy" id="1397668"/>
    <lineage>
        <taxon>Bacteria</taxon>
        <taxon>Bacillati</taxon>
        <taxon>Bacillota</taxon>
        <taxon>Clostridia</taxon>
        <taxon>Eubacteriales</taxon>
        <taxon>Peptococcaceae</taxon>
        <taxon>Desulforamulus</taxon>
    </lineage>
</organism>
<evidence type="ECO:0000256" key="9">
    <source>
        <dbReference type="ARBA" id="ARBA00022842"/>
    </source>
</evidence>
<evidence type="ECO:0000256" key="7">
    <source>
        <dbReference type="ARBA" id="ARBA00022741"/>
    </source>
</evidence>
<dbReference type="PANTHER" id="PTHR33540:SF2">
    <property type="entry name" value="TRNA THREONYLCARBAMOYLADENOSINE BIOSYNTHESIS PROTEIN TSAE"/>
    <property type="match status" value="1"/>
</dbReference>
<evidence type="ECO:0000256" key="2">
    <source>
        <dbReference type="ARBA" id="ARBA00007599"/>
    </source>
</evidence>
<keyword evidence="9" id="KW-0460">Magnesium</keyword>
<evidence type="ECO:0000256" key="3">
    <source>
        <dbReference type="ARBA" id="ARBA00019010"/>
    </source>
</evidence>
<keyword evidence="7" id="KW-0547">Nucleotide-binding</keyword>
<keyword evidence="4" id="KW-0963">Cytoplasm</keyword>
<dbReference type="SUPFAM" id="SSF52540">
    <property type="entry name" value="P-loop containing nucleoside triphosphate hydrolases"/>
    <property type="match status" value="1"/>
</dbReference>
<evidence type="ECO:0000256" key="1">
    <source>
        <dbReference type="ARBA" id="ARBA00004496"/>
    </source>
</evidence>
<evidence type="ECO:0000256" key="4">
    <source>
        <dbReference type="ARBA" id="ARBA00022490"/>
    </source>
</evidence>
<dbReference type="GO" id="GO:0046872">
    <property type="term" value="F:metal ion binding"/>
    <property type="evidence" value="ECO:0007669"/>
    <property type="project" value="UniProtKB-KW"/>
</dbReference>